<keyword evidence="10 11" id="KW-0407">Ion channel</keyword>
<keyword evidence="2 11" id="KW-0813">Transport</keyword>
<dbReference type="PANTHER" id="PTHR11690">
    <property type="entry name" value="AMILORIDE-SENSITIVE SODIUM CHANNEL-RELATED"/>
    <property type="match status" value="1"/>
</dbReference>
<keyword evidence="4 11" id="KW-0812">Transmembrane</keyword>
<dbReference type="GO" id="GO:0005886">
    <property type="term" value="C:plasma membrane"/>
    <property type="evidence" value="ECO:0007669"/>
    <property type="project" value="TreeGrafter"/>
</dbReference>
<dbReference type="Proteomes" id="UP001152795">
    <property type="component" value="Unassembled WGS sequence"/>
</dbReference>
<evidence type="ECO:0000256" key="6">
    <source>
        <dbReference type="ARBA" id="ARBA00023053"/>
    </source>
</evidence>
<protein>
    <submittedName>
        <fullName evidence="12">Amiloride-sensitive sodium channel subunit gamma-2-like</fullName>
    </submittedName>
</protein>
<gene>
    <name evidence="12" type="ORF">PACLA_8A056129</name>
</gene>
<evidence type="ECO:0000313" key="12">
    <source>
        <dbReference type="EMBL" id="CAB3990401.1"/>
    </source>
</evidence>
<evidence type="ECO:0000256" key="8">
    <source>
        <dbReference type="ARBA" id="ARBA00023136"/>
    </source>
</evidence>
<dbReference type="PRINTS" id="PR01078">
    <property type="entry name" value="AMINACHANNEL"/>
</dbReference>
<evidence type="ECO:0000256" key="9">
    <source>
        <dbReference type="ARBA" id="ARBA00023201"/>
    </source>
</evidence>
<keyword evidence="13" id="KW-1185">Reference proteome</keyword>
<keyword evidence="3 11" id="KW-0894">Sodium channel</keyword>
<evidence type="ECO:0000256" key="10">
    <source>
        <dbReference type="ARBA" id="ARBA00023303"/>
    </source>
</evidence>
<evidence type="ECO:0000256" key="7">
    <source>
        <dbReference type="ARBA" id="ARBA00023065"/>
    </source>
</evidence>
<name>A0A6S7H1T3_PARCT</name>
<dbReference type="Pfam" id="PF00858">
    <property type="entry name" value="ASC"/>
    <property type="match status" value="1"/>
</dbReference>
<evidence type="ECO:0000256" key="11">
    <source>
        <dbReference type="RuleBase" id="RU000679"/>
    </source>
</evidence>
<sequence length="328" mass="36656">MFHNNGFEGDPTKSAKIMSSEPVEKTQANSFKKLLKNFASDTSFGGISKATLSDGHIRRFIWFLISATCYGFTIYMCYLLIMTYLEKPIKTSVDISYEKNIDFPSVTVCNLNQFRLSKVQNLTKIEAILRDFSNNKRNKSDGSSFENSVEAQSKAFKEKFNNDIDDDGQNIGDGQISVDEGKVIEELVAIAAAAVDEDELKNAGHQFHDMLLSCSWKGFDCKSGYFTKFWVQSWNWKFGNCFTFNPGADEAGDSLSVFRISKPGPNYGLSLDINIEQNQYVPQLTDEAGANIIIHNARQMPFPYDEGITVPPGFSSSIAIRKAGFTQS</sequence>
<comment type="similarity">
    <text evidence="11">Belongs to the amiloride-sensitive sodium channel (TC 1.A.6) family.</text>
</comment>
<evidence type="ECO:0000256" key="1">
    <source>
        <dbReference type="ARBA" id="ARBA00004141"/>
    </source>
</evidence>
<dbReference type="OrthoDB" id="5986193at2759"/>
<keyword evidence="8" id="KW-0472">Membrane</keyword>
<keyword evidence="7 11" id="KW-0406">Ion transport</keyword>
<dbReference type="InterPro" id="IPR001873">
    <property type="entry name" value="ENaC"/>
</dbReference>
<proteinExistence type="inferred from homology"/>
<evidence type="ECO:0000256" key="4">
    <source>
        <dbReference type="ARBA" id="ARBA00022692"/>
    </source>
</evidence>
<dbReference type="Gene3D" id="2.60.470.10">
    <property type="entry name" value="Acid-sensing ion channels like domains"/>
    <property type="match status" value="1"/>
</dbReference>
<comment type="subcellular location">
    <subcellularLocation>
        <location evidence="1">Membrane</location>
        <topology evidence="1">Multi-pass membrane protein</topology>
    </subcellularLocation>
</comment>
<evidence type="ECO:0000256" key="5">
    <source>
        <dbReference type="ARBA" id="ARBA00022989"/>
    </source>
</evidence>
<dbReference type="AlphaFoldDB" id="A0A6S7H1T3"/>
<reference evidence="12" key="1">
    <citation type="submission" date="2020-04" db="EMBL/GenBank/DDBJ databases">
        <authorList>
            <person name="Alioto T."/>
            <person name="Alioto T."/>
            <person name="Gomez Garrido J."/>
        </authorList>
    </citation>
    <scope>NUCLEOTIDE SEQUENCE</scope>
    <source>
        <strain evidence="12">A484AB</strain>
    </source>
</reference>
<evidence type="ECO:0000256" key="3">
    <source>
        <dbReference type="ARBA" id="ARBA00022461"/>
    </source>
</evidence>
<keyword evidence="9 11" id="KW-0739">Sodium transport</keyword>
<dbReference type="GO" id="GO:0015280">
    <property type="term" value="F:ligand-gated sodium channel activity"/>
    <property type="evidence" value="ECO:0007669"/>
    <property type="project" value="TreeGrafter"/>
</dbReference>
<keyword evidence="5" id="KW-1133">Transmembrane helix</keyword>
<keyword evidence="6" id="KW-0915">Sodium</keyword>
<dbReference type="PANTHER" id="PTHR11690:SF248">
    <property type="entry name" value="PICKPOCKET 17, ISOFORM A"/>
    <property type="match status" value="1"/>
</dbReference>
<evidence type="ECO:0000256" key="2">
    <source>
        <dbReference type="ARBA" id="ARBA00022448"/>
    </source>
</evidence>
<organism evidence="12 13">
    <name type="scientific">Paramuricea clavata</name>
    <name type="common">Red gorgonian</name>
    <name type="synonym">Violescent sea-whip</name>
    <dbReference type="NCBI Taxonomy" id="317549"/>
    <lineage>
        <taxon>Eukaryota</taxon>
        <taxon>Metazoa</taxon>
        <taxon>Cnidaria</taxon>
        <taxon>Anthozoa</taxon>
        <taxon>Octocorallia</taxon>
        <taxon>Malacalcyonacea</taxon>
        <taxon>Plexauridae</taxon>
        <taxon>Paramuricea</taxon>
    </lineage>
</organism>
<dbReference type="EMBL" id="CACRXK020001651">
    <property type="protein sequence ID" value="CAB3990401.1"/>
    <property type="molecule type" value="Genomic_DNA"/>
</dbReference>
<comment type="caution">
    <text evidence="12">The sequence shown here is derived from an EMBL/GenBank/DDBJ whole genome shotgun (WGS) entry which is preliminary data.</text>
</comment>
<evidence type="ECO:0000313" key="13">
    <source>
        <dbReference type="Proteomes" id="UP001152795"/>
    </source>
</evidence>
<accession>A0A6S7H1T3</accession>